<keyword evidence="1" id="KW-0472">Membrane</keyword>
<proteinExistence type="predicted"/>
<protein>
    <recommendedName>
        <fullName evidence="2">Ig-like domain-containing protein</fullName>
    </recommendedName>
</protein>
<name>A0A923RN99_9FIRM</name>
<sequence>MSVIEKIMCGKVFPAAGLTGRPVAEPAVERTIETLQRYHRLGVLCLAAGLLWLILAIFLYMYFRMGRVIGSLTGYRERKAIRKWEETELLRIECKKDEKPGKRGRGRRILWTLVLAGSMLGAAEVSAEEAGEEPRVEIHCGEPGRVLGETQYYREDVELQILVLRKGEESPEEPERELKVYCTERYTGERQELTGAVSWRDTEEGREGSWRLTREGTFRLTVEMEQGETDVQVWSSPWLVLDKTPPRLWAELSEEPEKVLDGKSCFRTATVLRIQVEDAHWRVQELKEELEGLRVTGERGADVTEESKCRKRIRELDGGEQPEGLWQWELPIREDGCFDIPVGLTDLAGNPAVWAEPDSRPEEERFQIMLDREGPKLELTGLSGETGTAGFGSYAPDGVWFSDGKLLLRCRALDEVSGLTELRVRVTGENGEERILEPNEEADETDEHKDEEQIWERELFLELPWPEGPGRGSVMLEAEDRLGNRTWLQRGFTAESAERHREAGSIRILTETRPSRVVDGTAWYNQDVRLCLEIRDLYSGIRSWNWQAGELERSRDYLLEAEQAAEVELKEITWEYTGELVLDAEEYDGQTVKAGAVYEDNAGHGGSAEAAYHVDATKPVITVEYEGPEPEPGEYYRESRTAVVNIREQNLDPGDVELRTELERTEGEGPEISGWSVRGEGKNREYSCRVNFSADGEYAFTVACQDLAGNRADYDRVDRFTIDRTAPEAEILWSGAEAGNDFYYPGERIAQIRIRERNFAEEAMEIRVEEQSGEEKGDGTGHFELSGWKNSGDLHTATVRFPADGSYTLSVSGKDLAGNEMDAYESAPFVIDQTPPELQITGVEDGTANQGEVRPVILCEDSNYDPEGTQVLLTGYERGSVEPDGERQEGADGFQLELSDFPYIKEADDLYSLRVTVRDLAGNTSESSLRFSVNRFGSVYVLEEETEELAGKGGSFYTNQEPELVIREINVDCLDFRKVVCSRNGHPALLEEGRDYEVDESGGEENWKEYRYRIGKENFTEEGIYAVTLCSGDRAGNLSDNPGREKQIEFAVDRTGPEILLSGVEDGGTYRTVAHDIRLEIRDNLKVREAWILWNGEKRKLTSEELNRSGGRTTFRAESRNHWQELRVEAVDGAGNRTVSEKVRFLVTPSLLVQLAMNQKIRAGCMVAVLAAVAGTVVFYRRKRK</sequence>
<evidence type="ECO:0000259" key="2">
    <source>
        <dbReference type="Pfam" id="PF13750"/>
    </source>
</evidence>
<keyword evidence="1" id="KW-1133">Transmembrane helix</keyword>
<feature type="domain" description="Ig-like" evidence="2">
    <location>
        <begin position="804"/>
        <end position="932"/>
    </location>
</feature>
<feature type="transmembrane region" description="Helical" evidence="1">
    <location>
        <begin position="41"/>
        <end position="63"/>
    </location>
</feature>
<accession>A0A923RN99</accession>
<keyword evidence="1" id="KW-0812">Transmembrane</keyword>
<feature type="transmembrane region" description="Helical" evidence="1">
    <location>
        <begin position="1161"/>
        <end position="1180"/>
    </location>
</feature>
<keyword evidence="4" id="KW-1185">Reference proteome</keyword>
<dbReference type="AlphaFoldDB" id="A0A923RN99"/>
<evidence type="ECO:0000313" key="3">
    <source>
        <dbReference type="EMBL" id="MBC5660266.1"/>
    </source>
</evidence>
<dbReference type="InterPro" id="IPR022038">
    <property type="entry name" value="Ig-like_bact"/>
</dbReference>
<comment type="caution">
    <text evidence="3">The sequence shown here is derived from an EMBL/GenBank/DDBJ whole genome shotgun (WGS) entry which is preliminary data.</text>
</comment>
<reference evidence="3" key="1">
    <citation type="submission" date="2020-08" db="EMBL/GenBank/DDBJ databases">
        <title>Genome public.</title>
        <authorList>
            <person name="Liu C."/>
            <person name="Sun Q."/>
        </authorList>
    </citation>
    <scope>NUCLEOTIDE SEQUENCE</scope>
    <source>
        <strain evidence="3">NSJ-68</strain>
    </source>
</reference>
<organism evidence="3 4">
    <name type="scientific">Anaerosacchariphilus hominis</name>
    <dbReference type="NCBI Taxonomy" id="2763017"/>
    <lineage>
        <taxon>Bacteria</taxon>
        <taxon>Bacillati</taxon>
        <taxon>Bacillota</taxon>
        <taxon>Clostridia</taxon>
        <taxon>Lachnospirales</taxon>
        <taxon>Lachnospiraceae</taxon>
        <taxon>Anaerosacchariphilus</taxon>
    </lineage>
</organism>
<dbReference type="RefSeq" id="WP_186872496.1">
    <property type="nucleotide sequence ID" value="NZ_JACOOR010000006.1"/>
</dbReference>
<evidence type="ECO:0000313" key="4">
    <source>
        <dbReference type="Proteomes" id="UP000649345"/>
    </source>
</evidence>
<evidence type="ECO:0000256" key="1">
    <source>
        <dbReference type="SAM" id="Phobius"/>
    </source>
</evidence>
<gene>
    <name evidence="3" type="ORF">H8S44_10830</name>
</gene>
<dbReference type="Proteomes" id="UP000649345">
    <property type="component" value="Unassembled WGS sequence"/>
</dbReference>
<dbReference type="EMBL" id="JACOOR010000006">
    <property type="protein sequence ID" value="MBC5660266.1"/>
    <property type="molecule type" value="Genomic_DNA"/>
</dbReference>
<dbReference type="Pfam" id="PF13750">
    <property type="entry name" value="Big_3_3"/>
    <property type="match status" value="1"/>
</dbReference>